<dbReference type="EMBL" id="CP059488">
    <property type="protein sequence ID" value="QQD72152.1"/>
    <property type="molecule type" value="Genomic_DNA"/>
</dbReference>
<dbReference type="EMBL" id="CCCS020000023">
    <property type="protein sequence ID" value="CDQ09443.1"/>
    <property type="molecule type" value="Genomic_DNA"/>
</dbReference>
<evidence type="ECO:0000313" key="3">
    <source>
        <dbReference type="EMBL" id="QQD72152.1"/>
    </source>
</evidence>
<feature type="domain" description="4-vinyl reductase 4VR" evidence="1">
    <location>
        <begin position="93"/>
        <end position="156"/>
    </location>
</feature>
<dbReference type="Proteomes" id="UP000193925">
    <property type="component" value="Chromosome AFERRI"/>
</dbReference>
<evidence type="ECO:0000313" key="6">
    <source>
        <dbReference type="Proteomes" id="UP000595420"/>
    </source>
</evidence>
<dbReference type="OrthoDB" id="9788644at2"/>
<dbReference type="PANTHER" id="PTHR35090">
    <property type="entry name" value="DNA-DIRECTED RNA POLYMERASE SUBUNIT I"/>
    <property type="match status" value="1"/>
</dbReference>
<dbReference type="RefSeq" id="WP_014028355.1">
    <property type="nucleotide sequence ID" value="NZ_CCCS020000023.1"/>
</dbReference>
<accession>A0A060URN6</accession>
<dbReference type="Pfam" id="PF02830">
    <property type="entry name" value="V4R"/>
    <property type="match status" value="1"/>
</dbReference>
<dbReference type="SMART" id="SM00989">
    <property type="entry name" value="V4R"/>
    <property type="match status" value="1"/>
</dbReference>
<organism evidence="2">
    <name type="scientific">Acidithiobacillus ferrivorans</name>
    <dbReference type="NCBI Taxonomy" id="160808"/>
    <lineage>
        <taxon>Bacteria</taxon>
        <taxon>Pseudomonadati</taxon>
        <taxon>Pseudomonadota</taxon>
        <taxon>Acidithiobacillia</taxon>
        <taxon>Acidithiobacillales</taxon>
        <taxon>Acidithiobacillaceae</taxon>
        <taxon>Acidithiobacillus</taxon>
    </lineage>
</organism>
<proteinExistence type="predicted"/>
<dbReference type="InterPro" id="IPR024096">
    <property type="entry name" value="NO_sig/Golgi_transp_ligand-bd"/>
</dbReference>
<dbReference type="PANTHER" id="PTHR35090:SF2">
    <property type="entry name" value="ARSR FAMILY TRANSCRIPTIONAL REGULATOR"/>
    <property type="match status" value="1"/>
</dbReference>
<keyword evidence="5" id="KW-1185">Reference proteome</keyword>
<gene>
    <name evidence="2" type="ORF">AFERRI_30089</name>
    <name evidence="4" type="ORF">AFERRI_50509</name>
    <name evidence="3" type="ORF">H2515_12135</name>
</gene>
<protein>
    <submittedName>
        <fullName evidence="2">4-vinyl reductase 4VR</fullName>
    </submittedName>
</protein>
<dbReference type="AlphaFoldDB" id="A0A060URN6"/>
<evidence type="ECO:0000259" key="1">
    <source>
        <dbReference type="SMART" id="SM00989"/>
    </source>
</evidence>
<sequence length="157" mass="17057">MTIETNLFEKIDFANATKVVRPTLGNEAPIALFRLVRLILLEDMFGVSSTAQAYLSGRHLGYSLGLKDLSQFVELCEQLKIGVIKTGENDKGQLHIDVYECVTCSGMEPVGRTLCSFEGGLIAGVAEGIFKNKVNVREVTCIGGLGHESCGFDVIQK</sequence>
<dbReference type="EMBL" id="LT841305">
    <property type="protein sequence ID" value="SMH67308.1"/>
    <property type="molecule type" value="Genomic_DNA"/>
</dbReference>
<dbReference type="SUPFAM" id="SSF111126">
    <property type="entry name" value="Ligand-binding domain in the NO signalling and Golgi transport"/>
    <property type="match status" value="1"/>
</dbReference>
<dbReference type="InterPro" id="IPR004096">
    <property type="entry name" value="V4R"/>
</dbReference>
<reference evidence="4 5" key="3">
    <citation type="submission" date="2017-03" db="EMBL/GenBank/DDBJ databases">
        <authorList>
            <person name="Regsiter A."/>
            <person name="William W."/>
        </authorList>
    </citation>
    <scope>NUCLEOTIDE SEQUENCE [LARGE SCALE GENOMIC DNA]</scope>
    <source>
        <strain evidence="4">PRJEB5721</strain>
    </source>
</reference>
<evidence type="ECO:0000313" key="5">
    <source>
        <dbReference type="Proteomes" id="UP000193925"/>
    </source>
</evidence>
<dbReference type="Gene3D" id="3.30.1380.20">
    <property type="entry name" value="Trafficking protein particle complex subunit 3"/>
    <property type="match status" value="1"/>
</dbReference>
<dbReference type="Proteomes" id="UP000595420">
    <property type="component" value="Chromosome"/>
</dbReference>
<name>A0A060URN6_9PROT</name>
<reference evidence="2" key="2">
    <citation type="submission" date="2014-07" db="EMBL/GenBank/DDBJ databases">
        <title>Initial genome analysis of the psychrotolerant acidophile Acidithiobacillus ferrivorans CF27: insights into iron and sulfur oxidation pathways and into biofilm formation.</title>
        <authorList>
            <person name="Talla E."/>
            <person name="Hedrich S."/>
            <person name="Mangenot S."/>
            <person name="Ji B."/>
            <person name="Johnson D.B."/>
            <person name="Barbe V."/>
            <person name="Bonnefoy V."/>
        </authorList>
    </citation>
    <scope>NUCLEOTIDE SEQUENCE [LARGE SCALE GENOMIC DNA]</scope>
    <source>
        <strain evidence="2">CF27</strain>
    </source>
</reference>
<evidence type="ECO:0000313" key="2">
    <source>
        <dbReference type="EMBL" id="CDQ09443.1"/>
    </source>
</evidence>
<reference evidence="2" key="1">
    <citation type="submission" date="2014-03" db="EMBL/GenBank/DDBJ databases">
        <authorList>
            <person name="Genoscope - CEA"/>
        </authorList>
    </citation>
    <scope>NUCLEOTIDE SEQUENCE [LARGE SCALE GENOMIC DNA]</scope>
    <source>
        <strain evidence="2">CF27</strain>
    </source>
</reference>
<reference evidence="3 6" key="4">
    <citation type="submission" date="2020-07" db="EMBL/GenBank/DDBJ databases">
        <title>Complete genome sequence analysis of Acidithiobacillus ferrivorans XJFY6S-08 reveals extreme environmental adaptation to alpine acid mine drainage.</title>
        <authorList>
            <person name="Yan L."/>
            <person name="Ni Y."/>
        </authorList>
    </citation>
    <scope>NUCLEOTIDE SEQUENCE [LARGE SCALE GENOMIC DNA]</scope>
    <source>
        <strain evidence="3 6">XJFY6S-08</strain>
    </source>
</reference>
<evidence type="ECO:0000313" key="4">
    <source>
        <dbReference type="EMBL" id="SMH67308.1"/>
    </source>
</evidence>